<sequence>MMQKASFLDFPQEIQLQVAECLPQNLLGRLSTTCRSLNSLVEPLLYSTIQISWYRVYHAPVLQSLGLIRTLLARPELCNYVRSLEFVGEDHIDRDDPPWPGETPEPPRVPVPPLDRLATTIEATGVEETTAVSWINNVLYCDAYAYLDVPESRDLYTIRKVHEKWADGTMALLLCLLPNLAKFSASINWTEDSRTLEAIFLLYVCPTTEDRPFPDLQSLEDVSIASTIETDPNLDPKNTAEALSAFYLPKLRSLSVSIGNPIQFAWPGPSSPDPAFLTSLDIYRLRECYLAPILSVAKGLKRLRYDWHHRPDLDEHVNIDTVMLDTMAEAFLEVSDTLEELHVTAWVAPAMSQGEYEPPDITFRNTLAQISRMKKLKTLHVPWSFLIGWNILSKAKNIGHTFPTTLQHLILTRDLMGARRRENPDKAMVSALEREFENGAPLNARSLKGICLPQSFYWRGGWSKECRERLEVLGSRSGLSLTFDTSLREL</sequence>
<evidence type="ECO:0000256" key="1">
    <source>
        <dbReference type="SAM" id="MobiDB-lite"/>
    </source>
</evidence>
<reference evidence="3 4" key="1">
    <citation type="submission" date="2018-06" db="EMBL/GenBank/DDBJ databases">
        <title>Fusarium incarnatum-equiseti species complex species 28.</title>
        <authorList>
            <person name="Gardiner D.M."/>
        </authorList>
    </citation>
    <scope>NUCLEOTIDE SEQUENCE [LARGE SCALE GENOMIC DNA]</scope>
    <source>
        <strain evidence="3 4">FIESC_28</strain>
    </source>
</reference>
<organism evidence="3 4">
    <name type="scientific">Fusarium coffeatum</name>
    <dbReference type="NCBI Taxonomy" id="231269"/>
    <lineage>
        <taxon>Eukaryota</taxon>
        <taxon>Fungi</taxon>
        <taxon>Dikarya</taxon>
        <taxon>Ascomycota</taxon>
        <taxon>Pezizomycotina</taxon>
        <taxon>Sordariomycetes</taxon>
        <taxon>Hypocreomycetidae</taxon>
        <taxon>Hypocreales</taxon>
        <taxon>Nectriaceae</taxon>
        <taxon>Fusarium</taxon>
        <taxon>Fusarium incarnatum-equiseti species complex</taxon>
    </lineage>
</organism>
<dbReference type="InterPro" id="IPR036047">
    <property type="entry name" value="F-box-like_dom_sf"/>
</dbReference>
<evidence type="ECO:0000313" key="4">
    <source>
        <dbReference type="Proteomes" id="UP000253153"/>
    </source>
</evidence>
<dbReference type="Proteomes" id="UP000253153">
    <property type="component" value="Unassembled WGS sequence"/>
</dbReference>
<comment type="caution">
    <text evidence="3">The sequence shown here is derived from an EMBL/GenBank/DDBJ whole genome shotgun (WGS) entry which is preliminary data.</text>
</comment>
<dbReference type="AlphaFoldDB" id="A0A366SAR7"/>
<evidence type="ECO:0000313" key="3">
    <source>
        <dbReference type="EMBL" id="RBR26389.1"/>
    </source>
</evidence>
<dbReference type="CDD" id="cd09917">
    <property type="entry name" value="F-box_SF"/>
    <property type="match status" value="1"/>
</dbReference>
<gene>
    <name evidence="3" type="ORF">FIESC28_00794</name>
</gene>
<feature type="domain" description="F-box" evidence="2">
    <location>
        <begin position="4"/>
        <end position="56"/>
    </location>
</feature>
<evidence type="ECO:0000259" key="2">
    <source>
        <dbReference type="PROSITE" id="PS50181"/>
    </source>
</evidence>
<dbReference type="InterPro" id="IPR001810">
    <property type="entry name" value="F-box_dom"/>
</dbReference>
<dbReference type="RefSeq" id="XP_031020980.1">
    <property type="nucleotide sequence ID" value="XM_031154945.1"/>
</dbReference>
<accession>A0A366SAR7</accession>
<feature type="region of interest" description="Disordered" evidence="1">
    <location>
        <begin position="93"/>
        <end position="112"/>
    </location>
</feature>
<name>A0A366SAR7_9HYPO</name>
<proteinExistence type="predicted"/>
<dbReference type="GeneID" id="41990241"/>
<dbReference type="OrthoDB" id="4191831at2759"/>
<dbReference type="PROSITE" id="PS50181">
    <property type="entry name" value="FBOX"/>
    <property type="match status" value="1"/>
</dbReference>
<dbReference type="EMBL" id="QKXC01000021">
    <property type="protein sequence ID" value="RBR26389.1"/>
    <property type="molecule type" value="Genomic_DNA"/>
</dbReference>
<keyword evidence="4" id="KW-1185">Reference proteome</keyword>
<dbReference type="SUPFAM" id="SSF81383">
    <property type="entry name" value="F-box domain"/>
    <property type="match status" value="1"/>
</dbReference>
<feature type="compositionally biased region" description="Pro residues" evidence="1">
    <location>
        <begin position="98"/>
        <end position="112"/>
    </location>
</feature>
<protein>
    <recommendedName>
        <fullName evidence="2">F-box domain-containing protein</fullName>
    </recommendedName>
</protein>